<evidence type="ECO:0000313" key="2">
    <source>
        <dbReference type="EMBL" id="MED6267921.1"/>
    </source>
</evidence>
<dbReference type="EMBL" id="JAHUTJ010009598">
    <property type="protein sequence ID" value="MED6267921.1"/>
    <property type="molecule type" value="Genomic_DNA"/>
</dbReference>
<comment type="caution">
    <text evidence="2">The sequence shown here is derived from an EMBL/GenBank/DDBJ whole genome shotgun (WGS) entry which is preliminary data.</text>
</comment>
<reference evidence="2 3" key="1">
    <citation type="submission" date="2021-06" db="EMBL/GenBank/DDBJ databases">
        <authorList>
            <person name="Palmer J.M."/>
        </authorList>
    </citation>
    <scope>NUCLEOTIDE SEQUENCE [LARGE SCALE GENOMIC DNA]</scope>
    <source>
        <strain evidence="2 3">CL_MEX2019</strain>
        <tissue evidence="2">Muscle</tissue>
    </source>
</reference>
<accession>A0ABU7CYB8</accession>
<keyword evidence="3" id="KW-1185">Reference proteome</keyword>
<dbReference type="Proteomes" id="UP001352852">
    <property type="component" value="Unassembled WGS sequence"/>
</dbReference>
<evidence type="ECO:0000256" key="1">
    <source>
        <dbReference type="SAM" id="MobiDB-lite"/>
    </source>
</evidence>
<protein>
    <submittedName>
        <fullName evidence="2">Uncharacterized protein</fullName>
    </submittedName>
</protein>
<name>A0ABU7CYB8_9TELE</name>
<gene>
    <name evidence="2" type="ORF">CHARACLAT_016970</name>
</gene>
<evidence type="ECO:0000313" key="3">
    <source>
        <dbReference type="Proteomes" id="UP001352852"/>
    </source>
</evidence>
<sequence length="72" mass="8429">MEGELHNELRRRRPTVRPDRMSSESLRLEGIHAITLIFSLPPQILYQIQQSNFFIIVGMVRGRSSTLMMIEM</sequence>
<proteinExistence type="predicted"/>
<organism evidence="2 3">
    <name type="scientific">Characodon lateralis</name>
    <dbReference type="NCBI Taxonomy" id="208331"/>
    <lineage>
        <taxon>Eukaryota</taxon>
        <taxon>Metazoa</taxon>
        <taxon>Chordata</taxon>
        <taxon>Craniata</taxon>
        <taxon>Vertebrata</taxon>
        <taxon>Euteleostomi</taxon>
        <taxon>Actinopterygii</taxon>
        <taxon>Neopterygii</taxon>
        <taxon>Teleostei</taxon>
        <taxon>Neoteleostei</taxon>
        <taxon>Acanthomorphata</taxon>
        <taxon>Ovalentaria</taxon>
        <taxon>Atherinomorphae</taxon>
        <taxon>Cyprinodontiformes</taxon>
        <taxon>Goodeidae</taxon>
        <taxon>Characodon</taxon>
    </lineage>
</organism>
<feature type="region of interest" description="Disordered" evidence="1">
    <location>
        <begin position="1"/>
        <end position="22"/>
    </location>
</feature>